<dbReference type="EMBL" id="CAFBLU010000005">
    <property type="protein sequence ID" value="CAB4866256.1"/>
    <property type="molecule type" value="Genomic_DNA"/>
</dbReference>
<gene>
    <name evidence="1" type="ORF">UFOPK3444_00469</name>
</gene>
<protein>
    <submittedName>
        <fullName evidence="1">Unannotated protein</fullName>
    </submittedName>
</protein>
<name>A0A6J7D6V9_9ZZZZ</name>
<proteinExistence type="predicted"/>
<evidence type="ECO:0000313" key="1">
    <source>
        <dbReference type="EMBL" id="CAB4866256.1"/>
    </source>
</evidence>
<dbReference type="AlphaFoldDB" id="A0A6J7D6V9"/>
<organism evidence="1">
    <name type="scientific">freshwater metagenome</name>
    <dbReference type="NCBI Taxonomy" id="449393"/>
    <lineage>
        <taxon>unclassified sequences</taxon>
        <taxon>metagenomes</taxon>
        <taxon>ecological metagenomes</taxon>
    </lineage>
</organism>
<reference evidence="1" key="1">
    <citation type="submission" date="2020-05" db="EMBL/GenBank/DDBJ databases">
        <authorList>
            <person name="Chiriac C."/>
            <person name="Salcher M."/>
            <person name="Ghai R."/>
            <person name="Kavagutti S V."/>
        </authorList>
    </citation>
    <scope>NUCLEOTIDE SEQUENCE</scope>
</reference>
<dbReference type="PROSITE" id="PS51257">
    <property type="entry name" value="PROKAR_LIPOPROTEIN"/>
    <property type="match status" value="1"/>
</dbReference>
<accession>A0A6J7D6V9</accession>
<sequence length="143" mass="14643">MRAGNLVSRCLSLIAALGCVVLAGCGTQQSADLFQVTRTGTISGANLKLLVNDSGTVTCNGGKPRVLPGPLLLAARALSGDLAADAGKPVAGDPPVNSVYRFRVKSGAGTLDWIDGSLGLPDSYLRLSQFTRTVAKTVCGLAR</sequence>